<feature type="domain" description="Argonaute linker 1" evidence="1">
    <location>
        <begin position="36"/>
        <end position="85"/>
    </location>
</feature>
<organism evidence="2 3">
    <name type="scientific">Larinioides sclopetarius</name>
    <dbReference type="NCBI Taxonomy" id="280406"/>
    <lineage>
        <taxon>Eukaryota</taxon>
        <taxon>Metazoa</taxon>
        <taxon>Ecdysozoa</taxon>
        <taxon>Arthropoda</taxon>
        <taxon>Chelicerata</taxon>
        <taxon>Arachnida</taxon>
        <taxon>Araneae</taxon>
        <taxon>Araneomorphae</taxon>
        <taxon>Entelegynae</taxon>
        <taxon>Araneoidea</taxon>
        <taxon>Araneidae</taxon>
        <taxon>Larinioides</taxon>
    </lineage>
</organism>
<protein>
    <recommendedName>
        <fullName evidence="1">Argonaute linker 1 domain-containing protein</fullName>
    </recommendedName>
</protein>
<comment type="caution">
    <text evidence="2">The sequence shown here is derived from an EMBL/GenBank/DDBJ whole genome shotgun (WGS) entry which is preliminary data.</text>
</comment>
<keyword evidence="3" id="KW-1185">Reference proteome</keyword>
<dbReference type="SUPFAM" id="SSF101690">
    <property type="entry name" value="PAZ domain"/>
    <property type="match status" value="1"/>
</dbReference>
<dbReference type="InterPro" id="IPR032473">
    <property type="entry name" value="Argonaute_Mid_dom"/>
</dbReference>
<reference evidence="2 3" key="1">
    <citation type="submission" date="2024-04" db="EMBL/GenBank/DDBJ databases">
        <authorList>
            <person name="Rising A."/>
            <person name="Reimegard J."/>
            <person name="Sonavane S."/>
            <person name="Akerstrom W."/>
            <person name="Nylinder S."/>
            <person name="Hedman E."/>
            <person name="Kallberg Y."/>
        </authorList>
    </citation>
    <scope>NUCLEOTIDE SEQUENCE [LARGE SCALE GENOMIC DNA]</scope>
</reference>
<dbReference type="Proteomes" id="UP001497382">
    <property type="component" value="Unassembled WGS sequence"/>
</dbReference>
<dbReference type="PANTHER" id="PTHR22891">
    <property type="entry name" value="EUKARYOTIC TRANSLATION INITIATION FACTOR 2C"/>
    <property type="match status" value="1"/>
</dbReference>
<dbReference type="Pfam" id="PF08699">
    <property type="entry name" value="ArgoL1"/>
    <property type="match status" value="1"/>
</dbReference>
<dbReference type="EMBL" id="CAXIEN010000587">
    <property type="protein sequence ID" value="CAL1300881.1"/>
    <property type="molecule type" value="Genomic_DNA"/>
</dbReference>
<dbReference type="Pfam" id="PF16487">
    <property type="entry name" value="ArgoMid"/>
    <property type="match status" value="1"/>
</dbReference>
<dbReference type="Gene3D" id="3.40.50.2300">
    <property type="match status" value="1"/>
</dbReference>
<proteinExistence type="predicted"/>
<evidence type="ECO:0000313" key="2">
    <source>
        <dbReference type="EMBL" id="CAL1300881.1"/>
    </source>
</evidence>
<dbReference type="AlphaFoldDB" id="A0AAV2BX45"/>
<sequence>MDTLHALYASKVTSVPQETVMALETILRDGPCKSFIPIKHSFYFPPAPPLGGGLDIWFGYEQSLRLAHWKPSINIDMTATAFYHAGPVLRYIAETLKLDPARLRQAGCLKDHDIIKISKELKREPVVFDGRILEGEFYGGDRSIQPRNGSWDMRGNQYFRGAKIDSWILLSFSKTNLCSYEDLEKFVKLLYHEASEKDDELHSDTDISSNYLDYSSDDSCSEISSDEDLSSARIFTEVEVKHPPISCPLFKFTGTPSVHIQFDDTSDVLQFYETFIDSSLMSKIVQIT</sequence>
<name>A0AAV2BX45_9ARAC</name>
<accession>A0AAV2BX45</accession>
<dbReference type="InterPro" id="IPR036085">
    <property type="entry name" value="PAZ_dom_sf"/>
</dbReference>
<evidence type="ECO:0000259" key="1">
    <source>
        <dbReference type="SMART" id="SM01163"/>
    </source>
</evidence>
<gene>
    <name evidence="2" type="ORF">LARSCL_LOCUS22171</name>
</gene>
<dbReference type="InterPro" id="IPR014811">
    <property type="entry name" value="ArgoL1"/>
</dbReference>
<dbReference type="SMART" id="SM01163">
    <property type="entry name" value="DUF1785"/>
    <property type="match status" value="1"/>
</dbReference>
<evidence type="ECO:0000313" key="3">
    <source>
        <dbReference type="Proteomes" id="UP001497382"/>
    </source>
</evidence>